<feature type="domain" description="ABC transporter" evidence="4">
    <location>
        <begin position="2"/>
        <end position="231"/>
    </location>
</feature>
<dbReference type="AlphaFoldDB" id="A0A3A4NXN9"/>
<dbReference type="Gene3D" id="3.40.50.300">
    <property type="entry name" value="P-loop containing nucleotide triphosphate hydrolases"/>
    <property type="match status" value="1"/>
</dbReference>
<dbReference type="Proteomes" id="UP000265882">
    <property type="component" value="Unassembled WGS sequence"/>
</dbReference>
<evidence type="ECO:0000313" key="6">
    <source>
        <dbReference type="Proteomes" id="UP000265882"/>
    </source>
</evidence>
<proteinExistence type="predicted"/>
<reference evidence="5 6" key="1">
    <citation type="journal article" date="2017" name="ISME J.">
        <title>Energy and carbon metabolisms in a deep terrestrial subsurface fluid microbial community.</title>
        <authorList>
            <person name="Momper L."/>
            <person name="Jungbluth S.P."/>
            <person name="Lee M.D."/>
            <person name="Amend J.P."/>
        </authorList>
    </citation>
    <scope>NUCLEOTIDE SEQUENCE [LARGE SCALE GENOMIC DNA]</scope>
    <source>
        <strain evidence="5">SURF_5</strain>
    </source>
</reference>
<dbReference type="InterPro" id="IPR017871">
    <property type="entry name" value="ABC_transporter-like_CS"/>
</dbReference>
<dbReference type="GO" id="GO:0005524">
    <property type="term" value="F:ATP binding"/>
    <property type="evidence" value="ECO:0007669"/>
    <property type="project" value="UniProtKB-KW"/>
</dbReference>
<evidence type="ECO:0000313" key="5">
    <source>
        <dbReference type="EMBL" id="RJP22866.1"/>
    </source>
</evidence>
<dbReference type="InterPro" id="IPR008995">
    <property type="entry name" value="Mo/tungstate-bd_C_term_dom"/>
</dbReference>
<name>A0A3A4NXN9_ABYX5</name>
<dbReference type="GO" id="GO:0016887">
    <property type="term" value="F:ATP hydrolysis activity"/>
    <property type="evidence" value="ECO:0007669"/>
    <property type="project" value="InterPro"/>
</dbReference>
<organism evidence="5 6">
    <name type="scientific">Abyssobacteria bacterium (strain SURF_5)</name>
    <dbReference type="NCBI Taxonomy" id="2093360"/>
    <lineage>
        <taxon>Bacteria</taxon>
        <taxon>Pseudomonadati</taxon>
        <taxon>Candidatus Hydrogenedentota</taxon>
        <taxon>Candidatus Abyssobacteria</taxon>
    </lineage>
</organism>
<accession>A0A3A4NXN9</accession>
<dbReference type="EMBL" id="QZKU01000053">
    <property type="protein sequence ID" value="RJP22866.1"/>
    <property type="molecule type" value="Genomic_DNA"/>
</dbReference>
<evidence type="ECO:0000259" key="4">
    <source>
        <dbReference type="PROSITE" id="PS50893"/>
    </source>
</evidence>
<dbReference type="PROSITE" id="PS50893">
    <property type="entry name" value="ABC_TRANSPORTER_2"/>
    <property type="match status" value="1"/>
</dbReference>
<keyword evidence="3 5" id="KW-0067">ATP-binding</keyword>
<keyword evidence="1" id="KW-0813">Transport</keyword>
<dbReference type="PROSITE" id="PS00211">
    <property type="entry name" value="ABC_TRANSPORTER_1"/>
    <property type="match status" value="1"/>
</dbReference>
<dbReference type="Pfam" id="PF00005">
    <property type="entry name" value="ABC_tran"/>
    <property type="match status" value="1"/>
</dbReference>
<evidence type="ECO:0000256" key="3">
    <source>
        <dbReference type="ARBA" id="ARBA00022840"/>
    </source>
</evidence>
<keyword evidence="2" id="KW-0547">Nucleotide-binding</keyword>
<comment type="caution">
    <text evidence="5">The sequence shown here is derived from an EMBL/GenBank/DDBJ whole genome shotgun (WGS) entry which is preliminary data.</text>
</comment>
<dbReference type="SMART" id="SM00382">
    <property type="entry name" value="AAA"/>
    <property type="match status" value="1"/>
</dbReference>
<dbReference type="InterPro" id="IPR003439">
    <property type="entry name" value="ABC_transporter-like_ATP-bd"/>
</dbReference>
<dbReference type="InterPro" id="IPR027417">
    <property type="entry name" value="P-loop_NTPase"/>
</dbReference>
<dbReference type="PANTHER" id="PTHR42781">
    <property type="entry name" value="SPERMIDINE/PUTRESCINE IMPORT ATP-BINDING PROTEIN POTA"/>
    <property type="match status" value="1"/>
</dbReference>
<evidence type="ECO:0000256" key="1">
    <source>
        <dbReference type="ARBA" id="ARBA00022448"/>
    </source>
</evidence>
<dbReference type="InterPro" id="IPR050093">
    <property type="entry name" value="ABC_SmlMolc_Importer"/>
</dbReference>
<evidence type="ECO:0000256" key="2">
    <source>
        <dbReference type="ARBA" id="ARBA00022741"/>
    </source>
</evidence>
<dbReference type="PANTHER" id="PTHR42781:SF4">
    <property type="entry name" value="SPERMIDINE_PUTRESCINE IMPORT ATP-BINDING PROTEIN POTA"/>
    <property type="match status" value="1"/>
</dbReference>
<dbReference type="InterPro" id="IPR003593">
    <property type="entry name" value="AAA+_ATPase"/>
</dbReference>
<dbReference type="SUPFAM" id="SSF52540">
    <property type="entry name" value="P-loop containing nucleoside triphosphate hydrolases"/>
    <property type="match status" value="1"/>
</dbReference>
<gene>
    <name evidence="5" type="ORF">C4520_07520</name>
</gene>
<dbReference type="SUPFAM" id="SSF50331">
    <property type="entry name" value="MOP-like"/>
    <property type="match status" value="1"/>
</dbReference>
<protein>
    <submittedName>
        <fullName evidence="5">ABC transporter ATP-binding protein</fullName>
    </submittedName>
</protein>
<sequence length="365" mass="40801">MIRLENLSFRLGRFSLSDVTLNISNGEFFVLLGPSGAGKTTLLETIAGLSPATSGRIILDHCDMEDLPPEKRPIAYVPQDASLFPHLNVKDNILFGARARGIPSKNWQPLLEELVQSLQVEHLMERNVSNLSGGERRRVSLARALVTSPRILLLDEPFNGLDPPIRRELQILLKRLQRRLKGTFLHVTHDREEAFILADVVAVLIDGRLEQVAKRNRVYFHPATLKVARFTGMENILPAEVVAANPPKSSFVARWSSQDLLVACETDVPQVDDSVFLGVRAEEVMLVKPDQPIRAGRDFNIIEGAVSEVVEKSATHTIVLNGTTNSSLVLELPNFLYRRYEFAPGRPVRVRIRPDKFCVIRKAGV</sequence>